<organism evidence="2 3">
    <name type="scientific">Pararhodobacter marinus</name>
    <dbReference type="NCBI Taxonomy" id="2184063"/>
    <lineage>
        <taxon>Bacteria</taxon>
        <taxon>Pseudomonadati</taxon>
        <taxon>Pseudomonadota</taxon>
        <taxon>Alphaproteobacteria</taxon>
        <taxon>Rhodobacterales</taxon>
        <taxon>Paracoccaceae</taxon>
        <taxon>Pararhodobacter</taxon>
    </lineage>
</organism>
<keyword evidence="3" id="KW-1185">Reference proteome</keyword>
<keyword evidence="1" id="KW-0812">Transmembrane</keyword>
<gene>
    <name evidence="2" type="ORF">C4N9_14220</name>
</gene>
<evidence type="ECO:0008006" key="4">
    <source>
        <dbReference type="Google" id="ProtNLM"/>
    </source>
</evidence>
<keyword evidence="1" id="KW-1133">Transmembrane helix</keyword>
<dbReference type="Proteomes" id="UP000244940">
    <property type="component" value="Unassembled WGS sequence"/>
</dbReference>
<comment type="caution">
    <text evidence="2">The sequence shown here is derived from an EMBL/GenBank/DDBJ whole genome shotgun (WGS) entry which is preliminary data.</text>
</comment>
<protein>
    <recommendedName>
        <fullName evidence="4">Phage holin family protein</fullName>
    </recommendedName>
</protein>
<name>A0A2U2C7Z3_9RHOB</name>
<evidence type="ECO:0000256" key="1">
    <source>
        <dbReference type="SAM" id="Phobius"/>
    </source>
</evidence>
<dbReference type="EMBL" id="QEYD01000008">
    <property type="protein sequence ID" value="PWE28000.1"/>
    <property type="molecule type" value="Genomic_DNA"/>
</dbReference>
<keyword evidence="1" id="KW-0472">Membrane</keyword>
<sequence>MLALAARQIAIRAAVALFGLAFVGAGVVFALRALWLSLVLTYGPMATALIMGGGLLAVGMLVLWLALRRPRVPVPPPAPVAANPLNSVVAAFAQGYGVAQAMKSKHTP</sequence>
<evidence type="ECO:0000313" key="2">
    <source>
        <dbReference type="EMBL" id="PWE28000.1"/>
    </source>
</evidence>
<accession>A0A2U2C7Z3</accession>
<dbReference type="RefSeq" id="WP_109533996.1">
    <property type="nucleotide sequence ID" value="NZ_QEYD01000008.1"/>
</dbReference>
<proteinExistence type="predicted"/>
<feature type="transmembrane region" description="Helical" evidence="1">
    <location>
        <begin position="12"/>
        <end position="35"/>
    </location>
</feature>
<dbReference type="GeneID" id="94366048"/>
<evidence type="ECO:0000313" key="3">
    <source>
        <dbReference type="Proteomes" id="UP000244940"/>
    </source>
</evidence>
<feature type="transmembrane region" description="Helical" evidence="1">
    <location>
        <begin position="47"/>
        <end position="67"/>
    </location>
</feature>
<reference evidence="2 3" key="1">
    <citation type="submission" date="2018-05" db="EMBL/GenBank/DDBJ databases">
        <title>Pararhodobacter marina sp. nov., isolated from deep-sea water of the Indian Ocean.</title>
        <authorList>
            <person name="Lai Q.Sr."/>
            <person name="Liu X."/>
            <person name="Shao Z."/>
        </authorList>
    </citation>
    <scope>NUCLEOTIDE SEQUENCE [LARGE SCALE GENOMIC DNA]</scope>
    <source>
        <strain evidence="2 3">CIC4N-9</strain>
    </source>
</reference>
<dbReference type="AlphaFoldDB" id="A0A2U2C7Z3"/>